<evidence type="ECO:0000256" key="4">
    <source>
        <dbReference type="ARBA" id="ARBA00022723"/>
    </source>
</evidence>
<evidence type="ECO:0000256" key="3">
    <source>
        <dbReference type="ARBA" id="ARBA00022679"/>
    </source>
</evidence>
<proteinExistence type="inferred from homology"/>
<keyword evidence="5" id="KW-0378">Hydrolase</keyword>
<dbReference type="CDD" id="cd16833">
    <property type="entry name" value="YfiH"/>
    <property type="match status" value="1"/>
</dbReference>
<name>A0A372EG02_9BURK</name>
<comment type="catalytic activity">
    <reaction evidence="9">
        <text>S-methyl-5'-thioadenosine + phosphate = 5-(methylsulfanyl)-alpha-D-ribose 1-phosphate + adenine</text>
        <dbReference type="Rhea" id="RHEA:11852"/>
        <dbReference type="ChEBI" id="CHEBI:16708"/>
        <dbReference type="ChEBI" id="CHEBI:17509"/>
        <dbReference type="ChEBI" id="CHEBI:43474"/>
        <dbReference type="ChEBI" id="CHEBI:58533"/>
        <dbReference type="EC" id="2.4.2.28"/>
    </reaction>
    <physiologicalReaction direction="left-to-right" evidence="9">
        <dbReference type="Rhea" id="RHEA:11853"/>
    </physiologicalReaction>
</comment>
<evidence type="ECO:0000313" key="11">
    <source>
        <dbReference type="EMBL" id="RFP77226.1"/>
    </source>
</evidence>
<keyword evidence="4" id="KW-0479">Metal-binding</keyword>
<keyword evidence="12" id="KW-1185">Reference proteome</keyword>
<organism evidence="11 12">
    <name type="scientific">Hydrogenophaga borbori</name>
    <dbReference type="NCBI Taxonomy" id="2294117"/>
    <lineage>
        <taxon>Bacteria</taxon>
        <taxon>Pseudomonadati</taxon>
        <taxon>Pseudomonadota</taxon>
        <taxon>Betaproteobacteria</taxon>
        <taxon>Burkholderiales</taxon>
        <taxon>Comamonadaceae</taxon>
        <taxon>Hydrogenophaga</taxon>
    </lineage>
</organism>
<gene>
    <name evidence="11" type="primary">pgeF</name>
    <name evidence="11" type="ORF">DY262_17870</name>
</gene>
<comment type="catalytic activity">
    <reaction evidence="7">
        <text>adenosine + H2O + H(+) = inosine + NH4(+)</text>
        <dbReference type="Rhea" id="RHEA:24408"/>
        <dbReference type="ChEBI" id="CHEBI:15377"/>
        <dbReference type="ChEBI" id="CHEBI:15378"/>
        <dbReference type="ChEBI" id="CHEBI:16335"/>
        <dbReference type="ChEBI" id="CHEBI:17596"/>
        <dbReference type="ChEBI" id="CHEBI:28938"/>
        <dbReference type="EC" id="3.5.4.4"/>
    </reaction>
    <physiologicalReaction direction="left-to-right" evidence="7">
        <dbReference type="Rhea" id="RHEA:24409"/>
    </physiologicalReaction>
</comment>
<dbReference type="EMBL" id="QVLS01000012">
    <property type="protein sequence ID" value="RFP77226.1"/>
    <property type="molecule type" value="Genomic_DNA"/>
</dbReference>
<evidence type="ECO:0000256" key="6">
    <source>
        <dbReference type="ARBA" id="ARBA00022833"/>
    </source>
</evidence>
<dbReference type="InterPro" id="IPR011324">
    <property type="entry name" value="Cytotoxic_necrot_fac-like_cat"/>
</dbReference>
<dbReference type="PANTHER" id="PTHR30616:SF2">
    <property type="entry name" value="PURINE NUCLEOSIDE PHOSPHORYLASE LACC1"/>
    <property type="match status" value="1"/>
</dbReference>
<reference evidence="11 12" key="1">
    <citation type="submission" date="2018-08" db="EMBL/GenBank/DDBJ databases">
        <title>Hydrogenophaga sp. LA-38 isolated from sludge.</title>
        <authorList>
            <person name="Im W.-T."/>
        </authorList>
    </citation>
    <scope>NUCLEOTIDE SEQUENCE [LARGE SCALE GENOMIC DNA]</scope>
    <source>
        <strain evidence="11 12">LA-38</strain>
    </source>
</reference>
<protein>
    <recommendedName>
        <fullName evidence="10">Purine nucleoside phosphorylase</fullName>
    </recommendedName>
</protein>
<evidence type="ECO:0000256" key="5">
    <source>
        <dbReference type="ARBA" id="ARBA00022801"/>
    </source>
</evidence>
<dbReference type="GO" id="GO:0016787">
    <property type="term" value="F:hydrolase activity"/>
    <property type="evidence" value="ECO:0007669"/>
    <property type="project" value="UniProtKB-KW"/>
</dbReference>
<dbReference type="InterPro" id="IPR038371">
    <property type="entry name" value="Cu_polyphenol_OxRdtase_sf"/>
</dbReference>
<dbReference type="InterPro" id="IPR003730">
    <property type="entry name" value="Cu_polyphenol_OxRdtase"/>
</dbReference>
<comment type="catalytic activity">
    <reaction evidence="8">
        <text>adenosine + phosphate = alpha-D-ribose 1-phosphate + adenine</text>
        <dbReference type="Rhea" id="RHEA:27642"/>
        <dbReference type="ChEBI" id="CHEBI:16335"/>
        <dbReference type="ChEBI" id="CHEBI:16708"/>
        <dbReference type="ChEBI" id="CHEBI:43474"/>
        <dbReference type="ChEBI" id="CHEBI:57720"/>
        <dbReference type="EC" id="2.4.2.1"/>
    </reaction>
    <physiologicalReaction direction="left-to-right" evidence="8">
        <dbReference type="Rhea" id="RHEA:27643"/>
    </physiologicalReaction>
</comment>
<dbReference type="NCBIfam" id="TIGR00726">
    <property type="entry name" value="peptidoglycan editing factor PgeF"/>
    <property type="match status" value="1"/>
</dbReference>
<evidence type="ECO:0000256" key="7">
    <source>
        <dbReference type="ARBA" id="ARBA00047989"/>
    </source>
</evidence>
<evidence type="ECO:0000256" key="1">
    <source>
        <dbReference type="ARBA" id="ARBA00000553"/>
    </source>
</evidence>
<dbReference type="Gene3D" id="3.60.140.10">
    <property type="entry name" value="CNF1/YfiH-like putative cysteine hydrolases"/>
    <property type="match status" value="1"/>
</dbReference>
<dbReference type="AlphaFoldDB" id="A0A372EG02"/>
<comment type="similarity">
    <text evidence="2 10">Belongs to the purine nucleoside phosphorylase YfiH/LACC1 family.</text>
</comment>
<comment type="caution">
    <text evidence="11">The sequence shown here is derived from an EMBL/GenBank/DDBJ whole genome shotgun (WGS) entry which is preliminary data.</text>
</comment>
<sequence length="259" mass="26948">MAPDTPAAVFTPDWPAPAGVRALCTTRAGGVSAPPFDSFNLGDHVRDDPAAVAVNRQRLAAFCAPARPVFLRQVHGTGVAVLDAGTPDGAEADAAVVHTPGLAATIMVADCLPVLFAHASGRAVAAAHAGWRGLHGGVLEATLQRLREVAGPGEVMAWLGPAIGPTAFEVGEEVWEAFVSADRAAAAHFHAHPTRGKWWADLPALARQRLSAAGLRSLYGNDGSAGWCTVSERSRFFSHRRDAARLGGAGRFAACVWLG</sequence>
<keyword evidence="6" id="KW-0862">Zinc</keyword>
<dbReference type="GO" id="GO:0017061">
    <property type="term" value="F:S-methyl-5-thioadenosine phosphorylase activity"/>
    <property type="evidence" value="ECO:0007669"/>
    <property type="project" value="UniProtKB-EC"/>
</dbReference>
<keyword evidence="3" id="KW-0808">Transferase</keyword>
<comment type="catalytic activity">
    <reaction evidence="1">
        <text>inosine + phosphate = alpha-D-ribose 1-phosphate + hypoxanthine</text>
        <dbReference type="Rhea" id="RHEA:27646"/>
        <dbReference type="ChEBI" id="CHEBI:17368"/>
        <dbReference type="ChEBI" id="CHEBI:17596"/>
        <dbReference type="ChEBI" id="CHEBI:43474"/>
        <dbReference type="ChEBI" id="CHEBI:57720"/>
        <dbReference type="EC" id="2.4.2.1"/>
    </reaction>
    <physiologicalReaction direction="left-to-right" evidence="1">
        <dbReference type="Rhea" id="RHEA:27647"/>
    </physiologicalReaction>
</comment>
<accession>A0A372EG02</accession>
<dbReference type="Proteomes" id="UP000261931">
    <property type="component" value="Unassembled WGS sequence"/>
</dbReference>
<dbReference type="Pfam" id="PF02578">
    <property type="entry name" value="Cu-oxidase_4"/>
    <property type="match status" value="1"/>
</dbReference>
<evidence type="ECO:0000313" key="12">
    <source>
        <dbReference type="Proteomes" id="UP000261931"/>
    </source>
</evidence>
<evidence type="ECO:0000256" key="10">
    <source>
        <dbReference type="RuleBase" id="RU361274"/>
    </source>
</evidence>
<dbReference type="PANTHER" id="PTHR30616">
    <property type="entry name" value="UNCHARACTERIZED PROTEIN YFIH"/>
    <property type="match status" value="1"/>
</dbReference>
<evidence type="ECO:0000256" key="8">
    <source>
        <dbReference type="ARBA" id="ARBA00048968"/>
    </source>
</evidence>
<evidence type="ECO:0000256" key="9">
    <source>
        <dbReference type="ARBA" id="ARBA00049893"/>
    </source>
</evidence>
<evidence type="ECO:0000256" key="2">
    <source>
        <dbReference type="ARBA" id="ARBA00007353"/>
    </source>
</evidence>
<dbReference type="RefSeq" id="WP_116960440.1">
    <property type="nucleotide sequence ID" value="NZ_QVLS01000012.1"/>
</dbReference>
<dbReference type="SUPFAM" id="SSF64438">
    <property type="entry name" value="CNF1/YfiH-like putative cysteine hydrolases"/>
    <property type="match status" value="1"/>
</dbReference>
<dbReference type="GO" id="GO:0005507">
    <property type="term" value="F:copper ion binding"/>
    <property type="evidence" value="ECO:0007669"/>
    <property type="project" value="TreeGrafter"/>
</dbReference>